<protein>
    <submittedName>
        <fullName evidence="4">Uncharacterized protein</fullName>
    </submittedName>
</protein>
<feature type="non-terminal residue" evidence="4">
    <location>
        <position position="1"/>
    </location>
</feature>
<gene>
    <name evidence="4" type="ORF">KI387_009158</name>
</gene>
<dbReference type="EMBL" id="JAHRHJ020000008">
    <property type="protein sequence ID" value="KAH9304754.1"/>
    <property type="molecule type" value="Genomic_DNA"/>
</dbReference>
<sequence length="257" mass="28915">MLVVIEERRFKIEGRNPKTMSTYKNWLPHLDRFWQQNMLPRLADVVSSLSGMRCTFTGPFRRLSSLPSCRRCITGGVALLLLFVNLVSDASSNNLTSPPHASYDCEDISHYYSSLEGLKGTQFMEKMHSIISLHHSIPYNQVWDALGVLDAVDIEHPKDTPYVIEIYTQKAVPKVLAGKLEGWNREHLWPRSYGLITGPELTDLHNLHPSDVNVNSSRGNKYYGECLPSSTDCLSPANPEAAPDTATDKESWTPPTK</sequence>
<keyword evidence="2" id="KW-0378">Hydrolase</keyword>
<proteinExistence type="predicted"/>
<evidence type="ECO:0000256" key="1">
    <source>
        <dbReference type="ARBA" id="ARBA00022722"/>
    </source>
</evidence>
<feature type="region of interest" description="Disordered" evidence="3">
    <location>
        <begin position="233"/>
        <end position="257"/>
    </location>
</feature>
<accession>A0AA38CWS7</accession>
<reference evidence="4 5" key="1">
    <citation type="journal article" date="2021" name="Nat. Plants">
        <title>The Taxus genome provides insights into paclitaxel biosynthesis.</title>
        <authorList>
            <person name="Xiong X."/>
            <person name="Gou J."/>
            <person name="Liao Q."/>
            <person name="Li Y."/>
            <person name="Zhou Q."/>
            <person name="Bi G."/>
            <person name="Li C."/>
            <person name="Du R."/>
            <person name="Wang X."/>
            <person name="Sun T."/>
            <person name="Guo L."/>
            <person name="Liang H."/>
            <person name="Lu P."/>
            <person name="Wu Y."/>
            <person name="Zhang Z."/>
            <person name="Ro D.K."/>
            <person name="Shang Y."/>
            <person name="Huang S."/>
            <person name="Yan J."/>
        </authorList>
    </citation>
    <scope>NUCLEOTIDE SEQUENCE [LARGE SCALE GENOMIC DNA]</scope>
    <source>
        <strain evidence="4">Ta-2019</strain>
    </source>
</reference>
<evidence type="ECO:0000313" key="4">
    <source>
        <dbReference type="EMBL" id="KAH9304754.1"/>
    </source>
</evidence>
<dbReference type="PANTHER" id="PTHR33607:SF2">
    <property type="entry name" value="ENDONUCLEASE-1"/>
    <property type="match status" value="1"/>
</dbReference>
<dbReference type="GO" id="GO:0016787">
    <property type="term" value="F:hydrolase activity"/>
    <property type="evidence" value="ECO:0007669"/>
    <property type="project" value="UniProtKB-KW"/>
</dbReference>
<evidence type="ECO:0000256" key="3">
    <source>
        <dbReference type="SAM" id="MobiDB-lite"/>
    </source>
</evidence>
<dbReference type="SUPFAM" id="SSF54060">
    <property type="entry name" value="His-Me finger endonucleases"/>
    <property type="match status" value="1"/>
</dbReference>
<dbReference type="InterPro" id="IPR044925">
    <property type="entry name" value="His-Me_finger_sf"/>
</dbReference>
<dbReference type="AlphaFoldDB" id="A0AA38CWS7"/>
<dbReference type="Pfam" id="PF04231">
    <property type="entry name" value="Endonuclease_1"/>
    <property type="match status" value="1"/>
</dbReference>
<evidence type="ECO:0000256" key="2">
    <source>
        <dbReference type="ARBA" id="ARBA00022801"/>
    </source>
</evidence>
<dbReference type="InterPro" id="IPR007346">
    <property type="entry name" value="Endonuclease-I"/>
</dbReference>
<name>A0AA38CWS7_TAXCH</name>
<organism evidence="4 5">
    <name type="scientific">Taxus chinensis</name>
    <name type="common">Chinese yew</name>
    <name type="synonym">Taxus wallichiana var. chinensis</name>
    <dbReference type="NCBI Taxonomy" id="29808"/>
    <lineage>
        <taxon>Eukaryota</taxon>
        <taxon>Viridiplantae</taxon>
        <taxon>Streptophyta</taxon>
        <taxon>Embryophyta</taxon>
        <taxon>Tracheophyta</taxon>
        <taxon>Spermatophyta</taxon>
        <taxon>Pinopsida</taxon>
        <taxon>Pinidae</taxon>
        <taxon>Conifers II</taxon>
        <taxon>Cupressales</taxon>
        <taxon>Taxaceae</taxon>
        <taxon>Taxus</taxon>
    </lineage>
</organism>
<dbReference type="PANTHER" id="PTHR33607">
    <property type="entry name" value="ENDONUCLEASE-1"/>
    <property type="match status" value="1"/>
</dbReference>
<comment type="caution">
    <text evidence="4">The sequence shown here is derived from an EMBL/GenBank/DDBJ whole genome shotgun (WGS) entry which is preliminary data.</text>
</comment>
<dbReference type="GO" id="GO:0004518">
    <property type="term" value="F:nuclease activity"/>
    <property type="evidence" value="ECO:0007669"/>
    <property type="project" value="UniProtKB-KW"/>
</dbReference>
<dbReference type="Proteomes" id="UP000824469">
    <property type="component" value="Unassembled WGS sequence"/>
</dbReference>
<evidence type="ECO:0000313" key="5">
    <source>
        <dbReference type="Proteomes" id="UP000824469"/>
    </source>
</evidence>
<keyword evidence="5" id="KW-1185">Reference proteome</keyword>
<keyword evidence="1" id="KW-0540">Nuclease</keyword>